<dbReference type="Pfam" id="PF04146">
    <property type="entry name" value="YTH"/>
    <property type="match status" value="1"/>
</dbReference>
<dbReference type="PANTHER" id="PTHR12357">
    <property type="entry name" value="YTH YT521-B HOMOLOGY DOMAIN-CONTAINING"/>
    <property type="match status" value="1"/>
</dbReference>
<dbReference type="InterPro" id="IPR007275">
    <property type="entry name" value="YTH_domain"/>
</dbReference>
<keyword evidence="4" id="KW-1185">Reference proteome</keyword>
<accession>A0A168CN62</accession>
<dbReference type="OrthoDB" id="6103986at2759"/>
<evidence type="ECO:0000313" key="4">
    <source>
        <dbReference type="Proteomes" id="UP000078544"/>
    </source>
</evidence>
<dbReference type="PROSITE" id="PS50882">
    <property type="entry name" value="YTH"/>
    <property type="match status" value="1"/>
</dbReference>
<dbReference type="AlphaFoldDB" id="A0A168CN62"/>
<reference evidence="3 4" key="1">
    <citation type="journal article" date="2016" name="Genome Biol. Evol.">
        <title>Divergent and convergent evolution of fungal pathogenicity.</title>
        <authorList>
            <person name="Shang Y."/>
            <person name="Xiao G."/>
            <person name="Zheng P."/>
            <person name="Cen K."/>
            <person name="Zhan S."/>
            <person name="Wang C."/>
        </authorList>
    </citation>
    <scope>NUCLEOTIDE SEQUENCE [LARGE SCALE GENOMIC DNA]</scope>
    <source>
        <strain evidence="3 4">RCEF 2490</strain>
    </source>
</reference>
<comment type="caution">
    <text evidence="3">The sequence shown here is derived from an EMBL/GenBank/DDBJ whole genome shotgun (WGS) entry which is preliminary data.</text>
</comment>
<dbReference type="Proteomes" id="UP000078544">
    <property type="component" value="Unassembled WGS sequence"/>
</dbReference>
<proteinExistence type="predicted"/>
<gene>
    <name evidence="3" type="ORF">AAL_04040</name>
</gene>
<dbReference type="GO" id="GO:0003729">
    <property type="term" value="F:mRNA binding"/>
    <property type="evidence" value="ECO:0007669"/>
    <property type="project" value="TreeGrafter"/>
</dbReference>
<dbReference type="EMBL" id="AZGY01000007">
    <property type="protein sequence ID" value="KZZ96811.1"/>
    <property type="molecule type" value="Genomic_DNA"/>
</dbReference>
<dbReference type="Gene3D" id="3.10.590.10">
    <property type="entry name" value="ph1033 like domains"/>
    <property type="match status" value="1"/>
</dbReference>
<dbReference type="InterPro" id="IPR045168">
    <property type="entry name" value="YTH_prot"/>
</dbReference>
<protein>
    <submittedName>
        <fullName evidence="3">YT521-B-like family protein</fullName>
    </submittedName>
</protein>
<dbReference type="PANTHER" id="PTHR12357:SF3">
    <property type="entry name" value="YTH DOMAIN-CONTAINING PROTEIN 1"/>
    <property type="match status" value="1"/>
</dbReference>
<feature type="compositionally biased region" description="Polar residues" evidence="1">
    <location>
        <begin position="52"/>
        <end position="72"/>
    </location>
</feature>
<dbReference type="STRING" id="1081109.A0A168CN62"/>
<evidence type="ECO:0000256" key="1">
    <source>
        <dbReference type="SAM" id="MobiDB-lite"/>
    </source>
</evidence>
<evidence type="ECO:0000259" key="2">
    <source>
        <dbReference type="PROSITE" id="PS50882"/>
    </source>
</evidence>
<sequence length="400" mass="44520">MEPGTFNHANVSPYKPRRGASAAAAAAAATADSLDSHSERTLLDSPVLGSVESDSVNFPEQRKATVSTTRSHPSPAVARETTGQELLGVSPKERFELIELIYKDLIEFVFGPLPKHLAKTNPDLRKFLRERLATEQVKELLLWLRHTRFHDPEHRNKVLAELKQLDYLDNESARVQTRVQSEMSLAVPAIAIPSEAAKTTTTAVEEDISETTAAEEVTREPLHAAARPRASAAAPTVSPPYSPRRKSKPGRRFFLIKSSSLENICKSREDSLWMTQEKNESSLGKAFESSDQVILFFSLNRSSAFQGYAQMISLPNSKITLPPWIAATNEEMGGTTPPFQVKWLNKGDTEFRYFDDLVNPYNDHKPIFVARDGTGMVTSRWNTKRQKAPCTTTGSLLIKL</sequence>
<feature type="domain" description="YTH" evidence="2">
    <location>
        <begin position="251"/>
        <end position="388"/>
    </location>
</feature>
<feature type="compositionally biased region" description="Low complexity" evidence="1">
    <location>
        <begin position="224"/>
        <end position="236"/>
    </location>
</feature>
<dbReference type="GO" id="GO:0000398">
    <property type="term" value="P:mRNA splicing, via spliceosome"/>
    <property type="evidence" value="ECO:0007669"/>
    <property type="project" value="TreeGrafter"/>
</dbReference>
<dbReference type="GO" id="GO:0005654">
    <property type="term" value="C:nucleoplasm"/>
    <property type="evidence" value="ECO:0007669"/>
    <property type="project" value="TreeGrafter"/>
</dbReference>
<dbReference type="GO" id="GO:1990247">
    <property type="term" value="F:N6-methyladenosine-containing RNA reader activity"/>
    <property type="evidence" value="ECO:0007669"/>
    <property type="project" value="TreeGrafter"/>
</dbReference>
<evidence type="ECO:0000313" key="3">
    <source>
        <dbReference type="EMBL" id="KZZ96811.1"/>
    </source>
</evidence>
<dbReference type="GO" id="GO:0048024">
    <property type="term" value="P:regulation of mRNA splicing, via spliceosome"/>
    <property type="evidence" value="ECO:0007669"/>
    <property type="project" value="TreeGrafter"/>
</dbReference>
<name>A0A168CN62_9HYPO</name>
<dbReference type="CDD" id="cd21134">
    <property type="entry name" value="YTH"/>
    <property type="match status" value="1"/>
</dbReference>
<feature type="region of interest" description="Disordered" evidence="1">
    <location>
        <begin position="1"/>
        <end position="84"/>
    </location>
</feature>
<organism evidence="3 4">
    <name type="scientific">Moelleriella libera RCEF 2490</name>
    <dbReference type="NCBI Taxonomy" id="1081109"/>
    <lineage>
        <taxon>Eukaryota</taxon>
        <taxon>Fungi</taxon>
        <taxon>Dikarya</taxon>
        <taxon>Ascomycota</taxon>
        <taxon>Pezizomycotina</taxon>
        <taxon>Sordariomycetes</taxon>
        <taxon>Hypocreomycetidae</taxon>
        <taxon>Hypocreales</taxon>
        <taxon>Clavicipitaceae</taxon>
        <taxon>Moelleriella</taxon>
    </lineage>
</organism>
<feature type="region of interest" description="Disordered" evidence="1">
    <location>
        <begin position="224"/>
        <end position="248"/>
    </location>
</feature>
<feature type="compositionally biased region" description="Low complexity" evidence="1">
    <location>
        <begin position="20"/>
        <end position="31"/>
    </location>
</feature>